<sequence>NSILLSLQRKQFCVIGGTVAATYNIIETQKLAPSAKTNRHVGDLGNLLHVATQTSDGLN</sequence>
<protein>
    <submittedName>
        <fullName evidence="2">Uncharacterized protein</fullName>
    </submittedName>
</protein>
<evidence type="ECO:0000313" key="1">
    <source>
        <dbReference type="Proteomes" id="UP000887565"/>
    </source>
</evidence>
<name>A0A915IJG3_ROMCU</name>
<accession>A0A915IJG3</accession>
<reference evidence="2" key="1">
    <citation type="submission" date="2022-11" db="UniProtKB">
        <authorList>
            <consortium name="WormBaseParasite"/>
        </authorList>
    </citation>
    <scope>IDENTIFICATION</scope>
</reference>
<proteinExistence type="predicted"/>
<dbReference type="AlphaFoldDB" id="A0A915IJG3"/>
<dbReference type="Proteomes" id="UP000887565">
    <property type="component" value="Unplaced"/>
</dbReference>
<dbReference type="WBParaSite" id="nRc.2.0.1.t14191-RA">
    <property type="protein sequence ID" value="nRc.2.0.1.t14191-RA"/>
    <property type="gene ID" value="nRc.2.0.1.g14191"/>
</dbReference>
<keyword evidence="1" id="KW-1185">Reference proteome</keyword>
<organism evidence="1 2">
    <name type="scientific">Romanomermis culicivorax</name>
    <name type="common">Nematode worm</name>
    <dbReference type="NCBI Taxonomy" id="13658"/>
    <lineage>
        <taxon>Eukaryota</taxon>
        <taxon>Metazoa</taxon>
        <taxon>Ecdysozoa</taxon>
        <taxon>Nematoda</taxon>
        <taxon>Enoplea</taxon>
        <taxon>Dorylaimia</taxon>
        <taxon>Mermithida</taxon>
        <taxon>Mermithoidea</taxon>
        <taxon>Mermithidae</taxon>
        <taxon>Romanomermis</taxon>
    </lineage>
</organism>
<evidence type="ECO:0000313" key="2">
    <source>
        <dbReference type="WBParaSite" id="nRc.2.0.1.t14191-RA"/>
    </source>
</evidence>